<dbReference type="AlphaFoldDB" id="A0A939KFC9"/>
<comment type="function">
    <text evidence="6">Destroys radicals which are normally produced within the cells and which are toxic to biological systems.</text>
</comment>
<dbReference type="GO" id="GO:0004784">
    <property type="term" value="F:superoxide dismutase activity"/>
    <property type="evidence" value="ECO:0007669"/>
    <property type="project" value="UniProtKB-EC"/>
</dbReference>
<dbReference type="RefSeq" id="WP_207598845.1">
    <property type="nucleotide sequence ID" value="NZ_JAFNJU010000003.1"/>
</dbReference>
<dbReference type="InterPro" id="IPR036324">
    <property type="entry name" value="Mn/Fe_SOD_N_sf"/>
</dbReference>
<dbReference type="EMBL" id="JAFNJU010000003">
    <property type="protein sequence ID" value="MBO1264327.1"/>
    <property type="molecule type" value="Genomic_DNA"/>
</dbReference>
<gene>
    <name evidence="9" type="ORF">J3A84_04640</name>
</gene>
<keyword evidence="3 5" id="KW-0479">Metal-binding</keyword>
<evidence type="ECO:0000256" key="1">
    <source>
        <dbReference type="ARBA" id="ARBA00008714"/>
    </source>
</evidence>
<dbReference type="GO" id="GO:0005737">
    <property type="term" value="C:cytoplasm"/>
    <property type="evidence" value="ECO:0007669"/>
    <property type="project" value="TreeGrafter"/>
</dbReference>
<sequence length="202" mass="23332">MKHELPKLPYDYNALEPYVDAQTMEIHYSKHHNGYVTKLNGALEKYPELQEKSLKDLLSDLKAVPEDIRTAVRNNGGGHMNHSLFWTVMKKAEGQKPEGDLLDAINEKFGSFEEFKTVFSDAAATRFGSGWAWLVVKDGKLDVMSTPNQDNPVSEGYEPILGLDVWEHAYYLKYQNRRPEYIENWFNVVNWDEVAKLYKEAK</sequence>
<evidence type="ECO:0000256" key="2">
    <source>
        <dbReference type="ARBA" id="ARBA00012682"/>
    </source>
</evidence>
<dbReference type="SUPFAM" id="SSF54719">
    <property type="entry name" value="Fe,Mn superoxide dismutase (SOD), C-terminal domain"/>
    <property type="match status" value="1"/>
</dbReference>
<feature type="domain" description="Manganese/iron superoxide dismutase C-terminal" evidence="8">
    <location>
        <begin position="97"/>
        <end position="196"/>
    </location>
</feature>
<feature type="binding site" evidence="5">
    <location>
        <position position="164"/>
    </location>
    <ligand>
        <name>Mn(2+)</name>
        <dbReference type="ChEBI" id="CHEBI:29035"/>
    </ligand>
</feature>
<feature type="domain" description="Manganese/iron superoxide dismutase N-terminal" evidence="7">
    <location>
        <begin position="2"/>
        <end position="90"/>
    </location>
</feature>
<feature type="binding site" evidence="5">
    <location>
        <position position="82"/>
    </location>
    <ligand>
        <name>Mn(2+)</name>
        <dbReference type="ChEBI" id="CHEBI:29035"/>
    </ligand>
</feature>
<evidence type="ECO:0000256" key="6">
    <source>
        <dbReference type="RuleBase" id="RU000414"/>
    </source>
</evidence>
<dbReference type="Gene3D" id="3.55.40.20">
    <property type="entry name" value="Iron/manganese superoxide dismutase, C-terminal domain"/>
    <property type="match status" value="1"/>
</dbReference>
<dbReference type="PROSITE" id="PS00088">
    <property type="entry name" value="SOD_MN"/>
    <property type="match status" value="1"/>
</dbReference>
<comment type="caution">
    <text evidence="9">The sequence shown here is derived from an EMBL/GenBank/DDBJ whole genome shotgun (WGS) entry which is preliminary data.</text>
</comment>
<evidence type="ECO:0000313" key="10">
    <source>
        <dbReference type="Proteomes" id="UP000664218"/>
    </source>
</evidence>
<evidence type="ECO:0000259" key="7">
    <source>
        <dbReference type="Pfam" id="PF00081"/>
    </source>
</evidence>
<protein>
    <recommendedName>
        <fullName evidence="2 6">Superoxide dismutase</fullName>
        <ecNumber evidence="2 6">1.15.1.1</ecNumber>
    </recommendedName>
</protein>
<evidence type="ECO:0000256" key="3">
    <source>
        <dbReference type="ARBA" id="ARBA00022723"/>
    </source>
</evidence>
<name>A0A939KFC9_9CLOT</name>
<dbReference type="InterPro" id="IPR019831">
    <property type="entry name" value="Mn/Fe_SOD_N"/>
</dbReference>
<dbReference type="InterPro" id="IPR019833">
    <property type="entry name" value="Mn/Fe_SOD_BS"/>
</dbReference>
<feature type="binding site" evidence="5">
    <location>
        <position position="168"/>
    </location>
    <ligand>
        <name>Mn(2+)</name>
        <dbReference type="ChEBI" id="CHEBI:29035"/>
    </ligand>
</feature>
<comment type="similarity">
    <text evidence="1 6">Belongs to the iron/manganese superoxide dismutase family.</text>
</comment>
<dbReference type="PANTHER" id="PTHR43595">
    <property type="entry name" value="37S RIBOSOMAL PROTEIN S26, MITOCHONDRIAL"/>
    <property type="match status" value="1"/>
</dbReference>
<feature type="binding site" evidence="5">
    <location>
        <position position="27"/>
    </location>
    <ligand>
        <name>Mn(2+)</name>
        <dbReference type="ChEBI" id="CHEBI:29035"/>
    </ligand>
</feature>
<dbReference type="InterPro" id="IPR019832">
    <property type="entry name" value="Mn/Fe_SOD_C"/>
</dbReference>
<dbReference type="Pfam" id="PF00081">
    <property type="entry name" value="Sod_Fe_N"/>
    <property type="match status" value="1"/>
</dbReference>
<dbReference type="EC" id="1.15.1.1" evidence="2 6"/>
<proteinExistence type="inferred from homology"/>
<dbReference type="GO" id="GO:0046872">
    <property type="term" value="F:metal ion binding"/>
    <property type="evidence" value="ECO:0007669"/>
    <property type="project" value="UniProtKB-KW"/>
</dbReference>
<accession>A0A939KFC9</accession>
<organism evidence="9 10">
    <name type="scientific">Proteiniclasticum aestuarii</name>
    <dbReference type="NCBI Taxonomy" id="2817862"/>
    <lineage>
        <taxon>Bacteria</taxon>
        <taxon>Bacillati</taxon>
        <taxon>Bacillota</taxon>
        <taxon>Clostridia</taxon>
        <taxon>Eubacteriales</taxon>
        <taxon>Clostridiaceae</taxon>
        <taxon>Proteiniclasticum</taxon>
    </lineage>
</organism>
<evidence type="ECO:0000256" key="4">
    <source>
        <dbReference type="ARBA" id="ARBA00023002"/>
    </source>
</evidence>
<comment type="catalytic activity">
    <reaction evidence="6">
        <text>2 superoxide + 2 H(+) = H2O2 + O2</text>
        <dbReference type="Rhea" id="RHEA:20696"/>
        <dbReference type="ChEBI" id="CHEBI:15378"/>
        <dbReference type="ChEBI" id="CHEBI:15379"/>
        <dbReference type="ChEBI" id="CHEBI:16240"/>
        <dbReference type="ChEBI" id="CHEBI:18421"/>
        <dbReference type="EC" id="1.15.1.1"/>
    </reaction>
</comment>
<dbReference type="InterPro" id="IPR036314">
    <property type="entry name" value="SOD_C_sf"/>
</dbReference>
<keyword evidence="10" id="KW-1185">Reference proteome</keyword>
<dbReference type="InterPro" id="IPR001189">
    <property type="entry name" value="Mn/Fe_SOD"/>
</dbReference>
<keyword evidence="4 6" id="KW-0560">Oxidoreductase</keyword>
<dbReference type="Proteomes" id="UP000664218">
    <property type="component" value="Unassembled WGS sequence"/>
</dbReference>
<dbReference type="PRINTS" id="PR01703">
    <property type="entry name" value="MNSODISMTASE"/>
</dbReference>
<dbReference type="Gene3D" id="1.10.287.990">
    <property type="entry name" value="Fe,Mn superoxide dismutase (SOD) domain"/>
    <property type="match status" value="1"/>
</dbReference>
<dbReference type="PIRSF" id="PIRSF000349">
    <property type="entry name" value="SODismutase"/>
    <property type="match status" value="1"/>
</dbReference>
<reference evidence="9" key="1">
    <citation type="submission" date="2021-03" db="EMBL/GenBank/DDBJ databases">
        <title>Proteiniclasticum marinus sp. nov., isolated from tidal flat sediment.</title>
        <authorList>
            <person name="Namirimu T."/>
            <person name="Yang J.-A."/>
            <person name="Yang S.-H."/>
            <person name="Kim Y.-J."/>
            <person name="Kwon K.K."/>
        </authorList>
    </citation>
    <scope>NUCLEOTIDE SEQUENCE</scope>
    <source>
        <strain evidence="9">SCR006</strain>
    </source>
</reference>
<evidence type="ECO:0000256" key="5">
    <source>
        <dbReference type="PIRSR" id="PIRSR000349-1"/>
    </source>
</evidence>
<dbReference type="SUPFAM" id="SSF46609">
    <property type="entry name" value="Fe,Mn superoxide dismutase (SOD), N-terminal domain"/>
    <property type="match status" value="1"/>
</dbReference>
<evidence type="ECO:0000313" key="9">
    <source>
        <dbReference type="EMBL" id="MBO1264327.1"/>
    </source>
</evidence>
<dbReference type="Pfam" id="PF02777">
    <property type="entry name" value="Sod_Fe_C"/>
    <property type="match status" value="1"/>
</dbReference>
<evidence type="ECO:0000259" key="8">
    <source>
        <dbReference type="Pfam" id="PF02777"/>
    </source>
</evidence>
<dbReference type="PANTHER" id="PTHR43595:SF2">
    <property type="entry name" value="SMALL RIBOSOMAL SUBUNIT PROTEIN MS42"/>
    <property type="match status" value="1"/>
</dbReference>
<dbReference type="FunFam" id="3.55.40.20:FF:000001">
    <property type="entry name" value="Superoxide dismutase"/>
    <property type="match status" value="1"/>
</dbReference>
<dbReference type="FunFam" id="1.10.287.990:FF:000001">
    <property type="entry name" value="Superoxide dismutase"/>
    <property type="match status" value="1"/>
</dbReference>